<comment type="catalytic activity">
    <reaction evidence="6">
        <text>[GlcNAc-(1-&gt;4)-Mur2Ac(oyl-L-Ala-gamma-D-Glu-L-Lys-D-Ala-D-Ala)](n)-di-trans,octa-cis-undecaprenyl diphosphate + beta-D-GlcNAc-(1-&gt;4)-Mur2Ac(oyl-L-Ala-gamma-D-Glu-L-Lys-D-Ala-D-Ala)-di-trans,octa-cis-undecaprenyl diphosphate = [GlcNAc-(1-&gt;4)-Mur2Ac(oyl-L-Ala-gamma-D-Glu-L-Lys-D-Ala-D-Ala)](n+1)-di-trans,octa-cis-undecaprenyl diphosphate + di-trans,octa-cis-undecaprenyl diphosphate + H(+)</text>
        <dbReference type="Rhea" id="RHEA:23708"/>
        <dbReference type="Rhea" id="RHEA-COMP:9602"/>
        <dbReference type="Rhea" id="RHEA-COMP:9603"/>
        <dbReference type="ChEBI" id="CHEBI:15378"/>
        <dbReference type="ChEBI" id="CHEBI:58405"/>
        <dbReference type="ChEBI" id="CHEBI:60033"/>
        <dbReference type="ChEBI" id="CHEBI:78435"/>
        <dbReference type="EC" id="2.4.99.28"/>
    </reaction>
</comment>
<evidence type="ECO:0000256" key="1">
    <source>
        <dbReference type="ARBA" id="ARBA00004141"/>
    </source>
</evidence>
<feature type="transmembrane region" description="Helical" evidence="6">
    <location>
        <begin position="351"/>
        <end position="373"/>
    </location>
</feature>
<dbReference type="GO" id="GO:0005886">
    <property type="term" value="C:plasma membrane"/>
    <property type="evidence" value="ECO:0007669"/>
    <property type="project" value="UniProtKB-SubCell"/>
</dbReference>
<evidence type="ECO:0000256" key="3">
    <source>
        <dbReference type="ARBA" id="ARBA00022960"/>
    </source>
</evidence>
<dbReference type="PANTHER" id="PTHR30474:SF1">
    <property type="entry name" value="PEPTIDOGLYCAN GLYCOSYLTRANSFERASE MRDB"/>
    <property type="match status" value="1"/>
</dbReference>
<keyword evidence="4 6" id="KW-1133">Transmembrane helix</keyword>
<feature type="transmembrane region" description="Helical" evidence="6">
    <location>
        <begin position="175"/>
        <end position="192"/>
    </location>
</feature>
<organism evidence="7 8">
    <name type="scientific">Rubrobacter marinus</name>
    <dbReference type="NCBI Taxonomy" id="2653852"/>
    <lineage>
        <taxon>Bacteria</taxon>
        <taxon>Bacillati</taxon>
        <taxon>Actinomycetota</taxon>
        <taxon>Rubrobacteria</taxon>
        <taxon>Rubrobacterales</taxon>
        <taxon>Rubrobacteraceae</taxon>
        <taxon>Rubrobacter</taxon>
    </lineage>
</organism>
<feature type="transmembrane region" description="Helical" evidence="6">
    <location>
        <begin position="199"/>
        <end position="217"/>
    </location>
</feature>
<dbReference type="GO" id="GO:0008955">
    <property type="term" value="F:peptidoglycan glycosyltransferase activity"/>
    <property type="evidence" value="ECO:0007669"/>
    <property type="project" value="UniProtKB-UniRule"/>
</dbReference>
<dbReference type="Pfam" id="PF01098">
    <property type="entry name" value="FTSW_RODA_SPOVE"/>
    <property type="match status" value="1"/>
</dbReference>
<name>A0A6G8PX69_9ACTN</name>
<feature type="transmembrane region" description="Helical" evidence="6">
    <location>
        <begin position="317"/>
        <end position="339"/>
    </location>
</feature>
<evidence type="ECO:0000256" key="4">
    <source>
        <dbReference type="ARBA" id="ARBA00022989"/>
    </source>
</evidence>
<comment type="function">
    <text evidence="6">Peptidoglycan polymerase that is essential for cell wall elongation.</text>
</comment>
<accession>A0A6G8PX69</accession>
<dbReference type="GO" id="GO:0032153">
    <property type="term" value="C:cell division site"/>
    <property type="evidence" value="ECO:0007669"/>
    <property type="project" value="TreeGrafter"/>
</dbReference>
<protein>
    <recommendedName>
        <fullName evidence="6">Peptidoglycan glycosyltransferase RodA</fullName>
        <shortName evidence="6">PGT</shortName>
        <ecNumber evidence="6">2.4.99.28</ecNumber>
    </recommendedName>
    <alternativeName>
        <fullName evidence="6">Cell elongation protein RodA</fullName>
    </alternativeName>
    <alternativeName>
        <fullName evidence="6">Cell wall polymerase</fullName>
    </alternativeName>
    <alternativeName>
        <fullName evidence="6">Peptidoglycan polymerase</fullName>
        <shortName evidence="6">PG polymerase</shortName>
    </alternativeName>
</protein>
<dbReference type="KEGG" id="rmar:GBA65_09980"/>
<dbReference type="AlphaFoldDB" id="A0A6G8PX69"/>
<keyword evidence="6" id="KW-0328">Glycosyltransferase</keyword>
<evidence type="ECO:0000256" key="6">
    <source>
        <dbReference type="HAMAP-Rule" id="MF_02079"/>
    </source>
</evidence>
<reference evidence="7 8" key="1">
    <citation type="submission" date="2019-10" db="EMBL/GenBank/DDBJ databases">
        <title>Rubrobacter sp nov SCSIO 52915 isolated from a deep-sea sediment in the South China Sea.</title>
        <authorList>
            <person name="Chen R.W."/>
        </authorList>
    </citation>
    <scope>NUCLEOTIDE SEQUENCE [LARGE SCALE GENOMIC DNA]</scope>
    <source>
        <strain evidence="7 8">SCSIO 52915</strain>
    </source>
</reference>
<dbReference type="UniPathway" id="UPA00219"/>
<keyword evidence="6" id="KW-1003">Cell membrane</keyword>
<comment type="similarity">
    <text evidence="6">Belongs to the SEDS family. MrdB/RodA subfamily.</text>
</comment>
<dbReference type="NCBIfam" id="TIGR02210">
    <property type="entry name" value="rodA_shape"/>
    <property type="match status" value="1"/>
</dbReference>
<keyword evidence="8" id="KW-1185">Reference proteome</keyword>
<evidence type="ECO:0000313" key="7">
    <source>
        <dbReference type="EMBL" id="QIN78793.1"/>
    </source>
</evidence>
<dbReference type="EMBL" id="CP045121">
    <property type="protein sequence ID" value="QIN78793.1"/>
    <property type="molecule type" value="Genomic_DNA"/>
</dbReference>
<keyword evidence="5 6" id="KW-0472">Membrane</keyword>
<dbReference type="Proteomes" id="UP000502706">
    <property type="component" value="Chromosome"/>
</dbReference>
<dbReference type="RefSeq" id="WP_166396465.1">
    <property type="nucleotide sequence ID" value="NZ_CP045121.1"/>
</dbReference>
<comment type="subcellular location">
    <subcellularLocation>
        <location evidence="6">Cell membrane</location>
        <topology evidence="6">Multi-pass membrane protein</topology>
    </subcellularLocation>
    <subcellularLocation>
        <location evidence="1">Membrane</location>
        <topology evidence="1">Multi-pass membrane protein</topology>
    </subcellularLocation>
</comment>
<dbReference type="GO" id="GO:0009252">
    <property type="term" value="P:peptidoglycan biosynthetic process"/>
    <property type="evidence" value="ECO:0007669"/>
    <property type="project" value="UniProtKB-UniRule"/>
</dbReference>
<dbReference type="GO" id="GO:0071555">
    <property type="term" value="P:cell wall organization"/>
    <property type="evidence" value="ECO:0007669"/>
    <property type="project" value="UniProtKB-KW"/>
</dbReference>
<comment type="pathway">
    <text evidence="6">Cell wall biogenesis; peptidoglycan biosynthesis.</text>
</comment>
<dbReference type="GO" id="GO:0051301">
    <property type="term" value="P:cell division"/>
    <property type="evidence" value="ECO:0007669"/>
    <property type="project" value="InterPro"/>
</dbReference>
<dbReference type="PANTHER" id="PTHR30474">
    <property type="entry name" value="CELL CYCLE PROTEIN"/>
    <property type="match status" value="1"/>
</dbReference>
<keyword evidence="6" id="KW-0573">Peptidoglycan synthesis</keyword>
<proteinExistence type="inferred from homology"/>
<sequence>MTSRSTTNGMAGRGRPAEGIFGWLRAMDPILLLTSLALTAFGMLAVYVSGATPEESYGLAFNQGLGFVAGLIGAVPLAIYDYRKLQKYLPWVYGAAVFMLLAVTITGDSAGGAQRWIDIGPVQVQPSEFAKLLVVIALAGYFAENPPSETKTFLKSLGFLGVPAALVFAQPDLGTALVFGAVFFTVSFIGGAKLYQLGLLAASGLVAFALAVKFQFLEEYQIARLTAFMDPTGSTDVGYQVLQSKDAIGSGGLTGKGLDATTLAKLGFLPEDHTDFIFSSLAERIGFVGGALLLVLFFVLIWRILHVATVSKDRFGVLIAVGVATIFLFHVFVNVGMTMGMMPVTGIPLPFISYGRSSLVVSVISLGLLQGIAMRSKAEGYKG</sequence>
<dbReference type="InterPro" id="IPR011923">
    <property type="entry name" value="RodA/MrdB"/>
</dbReference>
<keyword evidence="3 6" id="KW-0133">Cell shape</keyword>
<dbReference type="GO" id="GO:0015648">
    <property type="term" value="F:lipid-linked peptidoglycan transporter activity"/>
    <property type="evidence" value="ECO:0007669"/>
    <property type="project" value="TreeGrafter"/>
</dbReference>
<feature type="transmembrane region" description="Helical" evidence="6">
    <location>
        <begin position="91"/>
        <end position="109"/>
    </location>
</feature>
<keyword evidence="6" id="KW-0961">Cell wall biogenesis/degradation</keyword>
<keyword evidence="2 6" id="KW-0812">Transmembrane</keyword>
<feature type="transmembrane region" description="Helical" evidence="6">
    <location>
        <begin position="285"/>
        <end position="305"/>
    </location>
</feature>
<dbReference type="InterPro" id="IPR001182">
    <property type="entry name" value="FtsW/RodA"/>
</dbReference>
<evidence type="ECO:0000313" key="8">
    <source>
        <dbReference type="Proteomes" id="UP000502706"/>
    </source>
</evidence>
<gene>
    <name evidence="6 7" type="primary">rodA</name>
    <name evidence="7" type="ORF">GBA65_09980</name>
</gene>
<keyword evidence="6" id="KW-0808">Transferase</keyword>
<evidence type="ECO:0000256" key="5">
    <source>
        <dbReference type="ARBA" id="ARBA00023136"/>
    </source>
</evidence>
<dbReference type="HAMAP" id="MF_02079">
    <property type="entry name" value="PGT_RodA"/>
    <property type="match status" value="1"/>
</dbReference>
<feature type="transmembrane region" description="Helical" evidence="6">
    <location>
        <begin position="60"/>
        <end position="79"/>
    </location>
</feature>
<dbReference type="EC" id="2.4.99.28" evidence="6"/>
<evidence type="ECO:0000256" key="2">
    <source>
        <dbReference type="ARBA" id="ARBA00022692"/>
    </source>
</evidence>
<feature type="transmembrane region" description="Helical" evidence="6">
    <location>
        <begin position="30"/>
        <end position="48"/>
    </location>
</feature>
<dbReference type="GO" id="GO:0008360">
    <property type="term" value="P:regulation of cell shape"/>
    <property type="evidence" value="ECO:0007669"/>
    <property type="project" value="UniProtKB-KW"/>
</dbReference>